<dbReference type="NCBIfam" id="TIGR00236">
    <property type="entry name" value="wecB"/>
    <property type="match status" value="1"/>
</dbReference>
<feature type="domain" description="UDP-N-acetylglucosamine 2-epimerase" evidence="5">
    <location>
        <begin position="28"/>
        <end position="370"/>
    </location>
</feature>
<evidence type="ECO:0000256" key="1">
    <source>
        <dbReference type="ARBA" id="ARBA00023235"/>
    </source>
</evidence>
<dbReference type="Proteomes" id="UP001619911">
    <property type="component" value="Unassembled WGS sequence"/>
</dbReference>
<dbReference type="Gene3D" id="3.40.50.2000">
    <property type="entry name" value="Glycogen Phosphorylase B"/>
    <property type="match status" value="2"/>
</dbReference>
<evidence type="ECO:0000313" key="6">
    <source>
        <dbReference type="EMBL" id="MFK2826437.1"/>
    </source>
</evidence>
<evidence type="ECO:0000256" key="3">
    <source>
        <dbReference type="ARBA" id="ARBA00038858"/>
    </source>
</evidence>
<accession>A0ABW8IAB6</accession>
<name>A0ABW8IAB6_9BACI</name>
<keyword evidence="1 4" id="KW-0413">Isomerase</keyword>
<dbReference type="PANTHER" id="PTHR43174:SF2">
    <property type="entry name" value="UDP-N-ACETYLGLUCOSAMINE 2-EPIMERASE"/>
    <property type="match status" value="1"/>
</dbReference>
<dbReference type="EMBL" id="JAUIYO010000010">
    <property type="protein sequence ID" value="MFK2826437.1"/>
    <property type="molecule type" value="Genomic_DNA"/>
</dbReference>
<dbReference type="RefSeq" id="WP_404317763.1">
    <property type="nucleotide sequence ID" value="NZ_JAUIYO010000010.1"/>
</dbReference>
<keyword evidence="7" id="KW-1185">Reference proteome</keyword>
<dbReference type="InterPro" id="IPR003331">
    <property type="entry name" value="UDP_GlcNAc_Epimerase_2_dom"/>
</dbReference>
<comment type="similarity">
    <text evidence="2 4">Belongs to the UDP-N-acetylglucosamine 2-epimerase family.</text>
</comment>
<evidence type="ECO:0000259" key="5">
    <source>
        <dbReference type="Pfam" id="PF02350"/>
    </source>
</evidence>
<evidence type="ECO:0000313" key="7">
    <source>
        <dbReference type="Proteomes" id="UP001619911"/>
    </source>
</evidence>
<dbReference type="GO" id="GO:0008761">
    <property type="term" value="F:UDP-N-acetylglucosamine 2-epimerase activity"/>
    <property type="evidence" value="ECO:0007669"/>
    <property type="project" value="UniProtKB-EC"/>
</dbReference>
<dbReference type="InterPro" id="IPR029767">
    <property type="entry name" value="WecB-like"/>
</dbReference>
<dbReference type="CDD" id="cd03786">
    <property type="entry name" value="GTB_UDP-GlcNAc_2-Epimerase"/>
    <property type="match status" value="1"/>
</dbReference>
<gene>
    <name evidence="6" type="primary">wecB</name>
    <name evidence="6" type="ORF">QYG89_12310</name>
</gene>
<evidence type="ECO:0000256" key="4">
    <source>
        <dbReference type="RuleBase" id="RU003513"/>
    </source>
</evidence>
<proteinExistence type="inferred from homology"/>
<dbReference type="PANTHER" id="PTHR43174">
    <property type="entry name" value="UDP-N-ACETYLGLUCOSAMINE 2-EPIMERASE"/>
    <property type="match status" value="1"/>
</dbReference>
<protein>
    <recommendedName>
        <fullName evidence="3">UDP-N-acetylglucosamine 2-epimerase (non-hydrolyzing)</fullName>
        <ecNumber evidence="3">5.1.3.14</ecNumber>
    </recommendedName>
</protein>
<comment type="caution">
    <text evidence="6">The sequence shown here is derived from an EMBL/GenBank/DDBJ whole genome shotgun (WGS) entry which is preliminary data.</text>
</comment>
<sequence>MKKGGIVMKVMTIFGTRPEGIKMAPLVKALKKEEGIECVFVNTAQHREMLDQVLTLFEITPDYDLNMMQAGQKVEELTGKMFSKLSAIIEMEKPDLVLVHGDTTTTFVGAYSAFLKKVPVGHVEAGLRTNNVYSPFPEEMNRQMVGRLASYHFAATQRNKDNLLMENIEEDAIHVVGNTVIDALLEVASKPYRFYGELGGIFSANLKTILLTTHRRENFDELQNIYEAVNQLIDDYKDIQVVFPIHKNPEIRQKVNKAFRNSSRVHLIEPLDYESFVHVMKQSYLIITDSGGIQEEAPSLGKPVLVARHTTERPEGVEAGTLKLVGTSAQTIYEECRKLILNPVEYKKMGAIRNPFGEGNSSDKIIEIIKSSLMAERPSFARLQQQAAGK</sequence>
<evidence type="ECO:0000256" key="2">
    <source>
        <dbReference type="ARBA" id="ARBA00038209"/>
    </source>
</evidence>
<dbReference type="EC" id="5.1.3.14" evidence="3"/>
<dbReference type="Pfam" id="PF02350">
    <property type="entry name" value="Epimerase_2"/>
    <property type="match status" value="1"/>
</dbReference>
<dbReference type="SUPFAM" id="SSF53756">
    <property type="entry name" value="UDP-Glycosyltransferase/glycogen phosphorylase"/>
    <property type="match status" value="1"/>
</dbReference>
<reference evidence="6 7" key="1">
    <citation type="submission" date="2023-07" db="EMBL/GenBank/DDBJ databases">
        <title>Bacillus lucianemedeirus sp. nov, a new species isolated from an immunobiological production facility.</title>
        <authorList>
            <person name="Costa L.V."/>
            <person name="Miranda R.V.S.L."/>
            <person name="Brandao M.L.L."/>
            <person name="Reis C.M.F."/>
            <person name="Frazao A.M."/>
            <person name="Cruz F.V."/>
            <person name="Baio P.V.P."/>
            <person name="Veras J.F.C."/>
            <person name="Ramos J.N."/>
            <person name="Vieira V."/>
        </authorList>
    </citation>
    <scope>NUCLEOTIDE SEQUENCE [LARGE SCALE GENOMIC DNA]</scope>
    <source>
        <strain evidence="6 7">B190/17</strain>
    </source>
</reference>
<organism evidence="6 7">
    <name type="scientific">Bacillus lumedeiriae</name>
    <dbReference type="NCBI Taxonomy" id="3058829"/>
    <lineage>
        <taxon>Bacteria</taxon>
        <taxon>Bacillati</taxon>
        <taxon>Bacillota</taxon>
        <taxon>Bacilli</taxon>
        <taxon>Bacillales</taxon>
        <taxon>Bacillaceae</taxon>
        <taxon>Bacillus</taxon>
    </lineage>
</organism>